<evidence type="ECO:0000256" key="5">
    <source>
        <dbReference type="SAM" id="Phobius"/>
    </source>
</evidence>
<proteinExistence type="predicted"/>
<dbReference type="Proteomes" id="UP000008792">
    <property type="component" value="Unassembled WGS sequence"/>
</dbReference>
<reference evidence="6 7" key="1">
    <citation type="journal article" date="2007" name="Nature">
        <title>Evolution of genes and genomes on the Drosophila phylogeny.</title>
        <authorList>
            <consortium name="Drosophila 12 Genomes Consortium"/>
            <person name="Clark A.G."/>
            <person name="Eisen M.B."/>
            <person name="Smith D.R."/>
            <person name="Bergman C.M."/>
            <person name="Oliver B."/>
            <person name="Markow T.A."/>
            <person name="Kaufman T.C."/>
            <person name="Kellis M."/>
            <person name="Gelbart W."/>
            <person name="Iyer V.N."/>
            <person name="Pollard D.A."/>
            <person name="Sackton T.B."/>
            <person name="Larracuente A.M."/>
            <person name="Singh N.D."/>
            <person name="Abad J.P."/>
            <person name="Abt D.N."/>
            <person name="Adryan B."/>
            <person name="Aguade M."/>
            <person name="Akashi H."/>
            <person name="Anderson W.W."/>
            <person name="Aquadro C.F."/>
            <person name="Ardell D.H."/>
            <person name="Arguello R."/>
            <person name="Artieri C.G."/>
            <person name="Barbash D.A."/>
            <person name="Barker D."/>
            <person name="Barsanti P."/>
            <person name="Batterham P."/>
            <person name="Batzoglou S."/>
            <person name="Begun D."/>
            <person name="Bhutkar A."/>
            <person name="Blanco E."/>
            <person name="Bosak S.A."/>
            <person name="Bradley R.K."/>
            <person name="Brand A.D."/>
            <person name="Brent M.R."/>
            <person name="Brooks A.N."/>
            <person name="Brown R.H."/>
            <person name="Butlin R.K."/>
            <person name="Caggese C."/>
            <person name="Calvi B.R."/>
            <person name="Bernardo de Carvalho A."/>
            <person name="Caspi A."/>
            <person name="Castrezana S."/>
            <person name="Celniker S.E."/>
            <person name="Chang J.L."/>
            <person name="Chapple C."/>
            <person name="Chatterji S."/>
            <person name="Chinwalla A."/>
            <person name="Civetta A."/>
            <person name="Clifton S.W."/>
            <person name="Comeron J.M."/>
            <person name="Costello J.C."/>
            <person name="Coyne J.A."/>
            <person name="Daub J."/>
            <person name="David R.G."/>
            <person name="Delcher A.L."/>
            <person name="Delehaunty K."/>
            <person name="Do C.B."/>
            <person name="Ebling H."/>
            <person name="Edwards K."/>
            <person name="Eickbush T."/>
            <person name="Evans J.D."/>
            <person name="Filipski A."/>
            <person name="Findeiss S."/>
            <person name="Freyhult E."/>
            <person name="Fulton L."/>
            <person name="Fulton R."/>
            <person name="Garcia A.C."/>
            <person name="Gardiner A."/>
            <person name="Garfield D.A."/>
            <person name="Garvin B.E."/>
            <person name="Gibson G."/>
            <person name="Gilbert D."/>
            <person name="Gnerre S."/>
            <person name="Godfrey J."/>
            <person name="Good R."/>
            <person name="Gotea V."/>
            <person name="Gravely B."/>
            <person name="Greenberg A.J."/>
            <person name="Griffiths-Jones S."/>
            <person name="Gross S."/>
            <person name="Guigo R."/>
            <person name="Gustafson E.A."/>
            <person name="Haerty W."/>
            <person name="Hahn M.W."/>
            <person name="Halligan D.L."/>
            <person name="Halpern A.L."/>
            <person name="Halter G.M."/>
            <person name="Han M.V."/>
            <person name="Heger A."/>
            <person name="Hillier L."/>
            <person name="Hinrichs A.S."/>
            <person name="Holmes I."/>
            <person name="Hoskins R.A."/>
            <person name="Hubisz M.J."/>
            <person name="Hultmark D."/>
            <person name="Huntley M.A."/>
            <person name="Jaffe D.B."/>
            <person name="Jagadeeshan S."/>
            <person name="Jeck W.R."/>
            <person name="Johnson J."/>
            <person name="Jones C.D."/>
            <person name="Jordan W.C."/>
            <person name="Karpen G.H."/>
            <person name="Kataoka E."/>
            <person name="Keightley P.D."/>
            <person name="Kheradpour P."/>
            <person name="Kirkness E.F."/>
            <person name="Koerich L.B."/>
            <person name="Kristiansen K."/>
            <person name="Kudrna D."/>
            <person name="Kulathinal R.J."/>
            <person name="Kumar S."/>
            <person name="Kwok R."/>
            <person name="Lander E."/>
            <person name="Langley C.H."/>
            <person name="Lapoint R."/>
            <person name="Lazzaro B.P."/>
            <person name="Lee S.J."/>
            <person name="Levesque L."/>
            <person name="Li R."/>
            <person name="Lin C.F."/>
            <person name="Lin M.F."/>
            <person name="Lindblad-Toh K."/>
            <person name="Llopart A."/>
            <person name="Long M."/>
            <person name="Low L."/>
            <person name="Lozovsky E."/>
            <person name="Lu J."/>
            <person name="Luo M."/>
            <person name="Machado C.A."/>
            <person name="Makalowski W."/>
            <person name="Marzo M."/>
            <person name="Matsuda M."/>
            <person name="Matzkin L."/>
            <person name="McAllister B."/>
            <person name="McBride C.S."/>
            <person name="McKernan B."/>
            <person name="McKernan K."/>
            <person name="Mendez-Lago M."/>
            <person name="Minx P."/>
            <person name="Mollenhauer M.U."/>
            <person name="Montooth K."/>
            <person name="Mount S.M."/>
            <person name="Mu X."/>
            <person name="Myers E."/>
            <person name="Negre B."/>
            <person name="Newfeld S."/>
            <person name="Nielsen R."/>
            <person name="Noor M.A."/>
            <person name="O'Grady P."/>
            <person name="Pachter L."/>
            <person name="Papaceit M."/>
            <person name="Parisi M.J."/>
            <person name="Parisi M."/>
            <person name="Parts L."/>
            <person name="Pedersen J.S."/>
            <person name="Pesole G."/>
            <person name="Phillippy A.M."/>
            <person name="Ponting C.P."/>
            <person name="Pop M."/>
            <person name="Porcelli D."/>
            <person name="Powell J.R."/>
            <person name="Prohaska S."/>
            <person name="Pruitt K."/>
            <person name="Puig M."/>
            <person name="Quesneville H."/>
            <person name="Ram K.R."/>
            <person name="Rand D."/>
            <person name="Rasmussen M.D."/>
            <person name="Reed L.K."/>
            <person name="Reenan R."/>
            <person name="Reily A."/>
            <person name="Remington K.A."/>
            <person name="Rieger T.T."/>
            <person name="Ritchie M.G."/>
            <person name="Robin C."/>
            <person name="Rogers Y.H."/>
            <person name="Rohde C."/>
            <person name="Rozas J."/>
            <person name="Rubenfield M.J."/>
            <person name="Ruiz A."/>
            <person name="Russo S."/>
            <person name="Salzberg S.L."/>
            <person name="Sanchez-Gracia A."/>
            <person name="Saranga D.J."/>
            <person name="Sato H."/>
            <person name="Schaeffer S.W."/>
            <person name="Schatz M.C."/>
            <person name="Schlenke T."/>
            <person name="Schwartz R."/>
            <person name="Segarra C."/>
            <person name="Singh R.S."/>
            <person name="Sirot L."/>
            <person name="Sirota M."/>
            <person name="Sisneros N.B."/>
            <person name="Smith C.D."/>
            <person name="Smith T.F."/>
            <person name="Spieth J."/>
            <person name="Stage D.E."/>
            <person name="Stark A."/>
            <person name="Stephan W."/>
            <person name="Strausberg R.L."/>
            <person name="Strempel S."/>
            <person name="Sturgill D."/>
            <person name="Sutton G."/>
            <person name="Sutton G.G."/>
            <person name="Tao W."/>
            <person name="Teichmann S."/>
            <person name="Tobari Y.N."/>
            <person name="Tomimura Y."/>
            <person name="Tsolas J.M."/>
            <person name="Valente V.L."/>
            <person name="Venter E."/>
            <person name="Venter J.C."/>
            <person name="Vicario S."/>
            <person name="Vieira F.G."/>
            <person name="Vilella A.J."/>
            <person name="Villasante A."/>
            <person name="Walenz B."/>
            <person name="Wang J."/>
            <person name="Wasserman M."/>
            <person name="Watts T."/>
            <person name="Wilson D."/>
            <person name="Wilson R.K."/>
            <person name="Wing R.A."/>
            <person name="Wolfner M.F."/>
            <person name="Wong A."/>
            <person name="Wong G.K."/>
            <person name="Wu C.I."/>
            <person name="Wu G."/>
            <person name="Yamamoto D."/>
            <person name="Yang H.P."/>
            <person name="Yang S.P."/>
            <person name="Yorke J.A."/>
            <person name="Yoshida K."/>
            <person name="Zdobnov E."/>
            <person name="Zhang P."/>
            <person name="Zhang Y."/>
            <person name="Zimin A.V."/>
            <person name="Baldwin J."/>
            <person name="Abdouelleil A."/>
            <person name="Abdulkadir J."/>
            <person name="Abebe A."/>
            <person name="Abera B."/>
            <person name="Abreu J."/>
            <person name="Acer S.C."/>
            <person name="Aftuck L."/>
            <person name="Alexander A."/>
            <person name="An P."/>
            <person name="Anderson E."/>
            <person name="Anderson S."/>
            <person name="Arachi H."/>
            <person name="Azer M."/>
            <person name="Bachantsang P."/>
            <person name="Barry A."/>
            <person name="Bayul T."/>
            <person name="Berlin A."/>
            <person name="Bessette D."/>
            <person name="Bloom T."/>
            <person name="Blye J."/>
            <person name="Boguslavskiy L."/>
            <person name="Bonnet C."/>
            <person name="Boukhgalter B."/>
            <person name="Bourzgui I."/>
            <person name="Brown A."/>
            <person name="Cahill P."/>
            <person name="Channer S."/>
            <person name="Cheshatsang Y."/>
            <person name="Chuda L."/>
            <person name="Citroen M."/>
            <person name="Collymore A."/>
            <person name="Cooke P."/>
            <person name="Costello M."/>
            <person name="D'Aco K."/>
            <person name="Daza R."/>
            <person name="De Haan G."/>
            <person name="DeGray S."/>
            <person name="DeMaso C."/>
            <person name="Dhargay N."/>
            <person name="Dooley K."/>
            <person name="Dooley E."/>
            <person name="Doricent M."/>
            <person name="Dorje P."/>
            <person name="Dorjee K."/>
            <person name="Dupes A."/>
            <person name="Elong R."/>
            <person name="Falk J."/>
            <person name="Farina A."/>
            <person name="Faro S."/>
            <person name="Ferguson D."/>
            <person name="Fisher S."/>
            <person name="Foley C.D."/>
            <person name="Franke A."/>
            <person name="Friedrich D."/>
            <person name="Gadbois L."/>
            <person name="Gearin G."/>
            <person name="Gearin C.R."/>
            <person name="Giannoukos G."/>
            <person name="Goode T."/>
            <person name="Graham J."/>
            <person name="Grandbois E."/>
            <person name="Grewal S."/>
            <person name="Gyaltsen K."/>
            <person name="Hafez N."/>
            <person name="Hagos B."/>
            <person name="Hall J."/>
            <person name="Henson C."/>
            <person name="Hollinger A."/>
            <person name="Honan T."/>
            <person name="Huard M.D."/>
            <person name="Hughes L."/>
            <person name="Hurhula B."/>
            <person name="Husby M.E."/>
            <person name="Kamat A."/>
            <person name="Kanga B."/>
            <person name="Kashin S."/>
            <person name="Khazanovich D."/>
            <person name="Kisner P."/>
            <person name="Lance K."/>
            <person name="Lara M."/>
            <person name="Lee W."/>
            <person name="Lennon N."/>
            <person name="Letendre F."/>
            <person name="LeVine R."/>
            <person name="Lipovsky A."/>
            <person name="Liu X."/>
            <person name="Liu J."/>
            <person name="Liu S."/>
            <person name="Lokyitsang T."/>
            <person name="Lokyitsang Y."/>
            <person name="Lubonja R."/>
            <person name="Lui A."/>
            <person name="MacDonald P."/>
            <person name="Magnisalis V."/>
            <person name="Maru K."/>
            <person name="Matthews C."/>
            <person name="McCusker W."/>
            <person name="McDonough S."/>
            <person name="Mehta T."/>
            <person name="Meldrim J."/>
            <person name="Meneus L."/>
            <person name="Mihai O."/>
            <person name="Mihalev A."/>
            <person name="Mihova T."/>
            <person name="Mittelman R."/>
            <person name="Mlenga V."/>
            <person name="Montmayeur A."/>
            <person name="Mulrain L."/>
            <person name="Navidi A."/>
            <person name="Naylor J."/>
            <person name="Negash T."/>
            <person name="Nguyen T."/>
            <person name="Nguyen N."/>
            <person name="Nicol R."/>
            <person name="Norbu C."/>
            <person name="Norbu N."/>
            <person name="Novod N."/>
            <person name="O'Neill B."/>
            <person name="Osman S."/>
            <person name="Markiewicz E."/>
            <person name="Oyono O.L."/>
            <person name="Patti C."/>
            <person name="Phunkhang P."/>
            <person name="Pierre F."/>
            <person name="Priest M."/>
            <person name="Raghuraman S."/>
            <person name="Rege F."/>
            <person name="Reyes R."/>
            <person name="Rise C."/>
            <person name="Rogov P."/>
            <person name="Ross K."/>
            <person name="Ryan E."/>
            <person name="Settipalli S."/>
            <person name="Shea T."/>
            <person name="Sherpa N."/>
            <person name="Shi L."/>
            <person name="Shih D."/>
            <person name="Sparrow T."/>
            <person name="Spaulding J."/>
            <person name="Stalker J."/>
            <person name="Stange-Thomann N."/>
            <person name="Stavropoulos S."/>
            <person name="Stone C."/>
            <person name="Strader C."/>
            <person name="Tesfaye S."/>
            <person name="Thomson T."/>
            <person name="Thoulutsang Y."/>
            <person name="Thoulutsang D."/>
            <person name="Topham K."/>
            <person name="Topping I."/>
            <person name="Tsamla T."/>
            <person name="Vassiliev H."/>
            <person name="Vo A."/>
            <person name="Wangchuk T."/>
            <person name="Wangdi T."/>
            <person name="Weiand M."/>
            <person name="Wilkinson J."/>
            <person name="Wilson A."/>
            <person name="Yadav S."/>
            <person name="Young G."/>
            <person name="Yu Q."/>
            <person name="Zembek L."/>
            <person name="Zhong D."/>
            <person name="Zimmer A."/>
            <person name="Zwirko Z."/>
            <person name="Jaffe D.B."/>
            <person name="Alvarez P."/>
            <person name="Brockman W."/>
            <person name="Butler J."/>
            <person name="Chin C."/>
            <person name="Gnerre S."/>
            <person name="Grabherr M."/>
            <person name="Kleber M."/>
            <person name="Mauceli E."/>
            <person name="MacCallum I."/>
        </authorList>
    </citation>
    <scope>NUCLEOTIDE SEQUENCE [LARGE SCALE GENOMIC DNA]</scope>
    <source>
        <strain evidence="7">Tucson 15010-1051.87</strain>
    </source>
</reference>
<keyword evidence="4 5" id="KW-0472">Membrane</keyword>
<keyword evidence="3 5" id="KW-1133">Transmembrane helix</keyword>
<dbReference type="HOGENOM" id="CLU_1536279_0_0_1"/>
<dbReference type="CDD" id="cd03127">
    <property type="entry name" value="tetraspanin_LEL"/>
    <property type="match status" value="1"/>
</dbReference>
<evidence type="ECO:0000256" key="3">
    <source>
        <dbReference type="ARBA" id="ARBA00022989"/>
    </source>
</evidence>
<protein>
    <recommendedName>
        <fullName evidence="8">Tetraspanin</fullName>
    </recommendedName>
</protein>
<keyword evidence="7" id="KW-1185">Reference proteome</keyword>
<keyword evidence="2 5" id="KW-0812">Transmembrane</keyword>
<feature type="transmembrane region" description="Helical" evidence="5">
    <location>
        <begin position="46"/>
        <end position="71"/>
    </location>
</feature>
<evidence type="ECO:0008006" key="8">
    <source>
        <dbReference type="Google" id="ProtNLM"/>
    </source>
</evidence>
<dbReference type="OrthoDB" id="10033535at2759"/>
<feature type="transmembrane region" description="Helical" evidence="5">
    <location>
        <begin position="163"/>
        <end position="188"/>
    </location>
</feature>
<dbReference type="AlphaFoldDB" id="B4LSC3"/>
<dbReference type="EMBL" id="CH940649">
    <property type="protein sequence ID" value="EDW63731.2"/>
    <property type="molecule type" value="Genomic_DNA"/>
</dbReference>
<comment type="subcellular location">
    <subcellularLocation>
        <location evidence="1">Membrane</location>
        <topology evidence="1">Multi-pass membrane protein</topology>
    </subcellularLocation>
</comment>
<evidence type="ECO:0000313" key="7">
    <source>
        <dbReference type="Proteomes" id="UP000008792"/>
    </source>
</evidence>
<name>B4LSC3_DROVI</name>
<dbReference type="GO" id="GO:0016020">
    <property type="term" value="C:membrane"/>
    <property type="evidence" value="ECO:0007669"/>
    <property type="project" value="UniProtKB-SubCell"/>
</dbReference>
<organism evidence="6 7">
    <name type="scientific">Drosophila virilis</name>
    <name type="common">Fruit fly</name>
    <dbReference type="NCBI Taxonomy" id="7244"/>
    <lineage>
        <taxon>Eukaryota</taxon>
        <taxon>Metazoa</taxon>
        <taxon>Ecdysozoa</taxon>
        <taxon>Arthropoda</taxon>
        <taxon>Hexapoda</taxon>
        <taxon>Insecta</taxon>
        <taxon>Pterygota</taxon>
        <taxon>Neoptera</taxon>
        <taxon>Endopterygota</taxon>
        <taxon>Diptera</taxon>
        <taxon>Brachycera</taxon>
        <taxon>Muscomorpha</taxon>
        <taxon>Ephydroidea</taxon>
        <taxon>Drosophilidae</taxon>
        <taxon>Drosophila</taxon>
    </lineage>
</organism>
<gene>
    <name evidence="6" type="primary">Dvir\GJ17153</name>
    <name evidence="6" type="ORF">Dvir_GJ17153</name>
</gene>
<evidence type="ECO:0000256" key="2">
    <source>
        <dbReference type="ARBA" id="ARBA00022692"/>
    </source>
</evidence>
<evidence type="ECO:0000313" key="6">
    <source>
        <dbReference type="EMBL" id="EDW63731.2"/>
    </source>
</evidence>
<dbReference type="FunCoup" id="B4LSC3">
    <property type="interactions" value="7"/>
</dbReference>
<feature type="transmembrane region" description="Helical" evidence="5">
    <location>
        <begin position="6"/>
        <end position="26"/>
    </location>
</feature>
<dbReference type="InterPro" id="IPR008952">
    <property type="entry name" value="Tetraspanin_EC2_sf"/>
</dbReference>
<evidence type="ECO:0000256" key="1">
    <source>
        <dbReference type="ARBA" id="ARBA00004141"/>
    </source>
</evidence>
<dbReference type="Pfam" id="PF00335">
    <property type="entry name" value="Tetraspanin"/>
    <property type="match status" value="1"/>
</dbReference>
<dbReference type="eggNOG" id="ENOG502T74A">
    <property type="taxonomic scope" value="Eukaryota"/>
</dbReference>
<sequence length="251" mass="29396">MLAVAVKYSFIVILGFIVVITVRITLPHILEYDEQYLFKKMKFLVIRVYISLTSLLVLEMVSIYLSVGLLYATTDWMAVLLATLIAVKDAHDFLIEHWRKYFEYDDQFWIEIQAKLGCCGLEGPRTYLDYLLKVPAICYNDGNVLITRGCEDVVYDSFNGVQFLVMGLCWLALSLQFLTFVLYFWFVMRKYIYLMNQRGIRMNTEHRIKIWGPKEKISVETQFVTRSNSYFMRTLTTFSDSMIDNNGNTGR</sequence>
<evidence type="ECO:0000256" key="4">
    <source>
        <dbReference type="ARBA" id="ARBA00023136"/>
    </source>
</evidence>
<accession>B4LSC3</accession>
<dbReference type="SUPFAM" id="SSF48652">
    <property type="entry name" value="Tetraspanin"/>
    <property type="match status" value="1"/>
</dbReference>
<dbReference type="InParanoid" id="B4LSC3"/>
<dbReference type="Gene3D" id="1.10.1450.10">
    <property type="entry name" value="Tetraspanin"/>
    <property type="match status" value="1"/>
</dbReference>
<dbReference type="InterPro" id="IPR018499">
    <property type="entry name" value="Tetraspanin/Peripherin"/>
</dbReference>